<evidence type="ECO:0000256" key="1">
    <source>
        <dbReference type="SAM" id="MobiDB-lite"/>
    </source>
</evidence>
<accession>A0AAN8TBC8</accession>
<dbReference type="PANTHER" id="PTHR37763:SF1">
    <property type="entry name" value="EXOSOME COMPLEX EXONUCLEASE"/>
    <property type="match status" value="1"/>
</dbReference>
<feature type="compositionally biased region" description="Polar residues" evidence="1">
    <location>
        <begin position="494"/>
        <end position="510"/>
    </location>
</feature>
<gene>
    <name evidence="2" type="ORF">RDI58_020047</name>
</gene>
<comment type="caution">
    <text evidence="2">The sequence shown here is derived from an EMBL/GenBank/DDBJ whole genome shotgun (WGS) entry which is preliminary data.</text>
</comment>
<protein>
    <submittedName>
        <fullName evidence="2">Uncharacterized protein</fullName>
    </submittedName>
</protein>
<dbReference type="AlphaFoldDB" id="A0AAN8TBC8"/>
<proteinExistence type="predicted"/>
<evidence type="ECO:0000313" key="2">
    <source>
        <dbReference type="EMBL" id="KAK6782251.1"/>
    </source>
</evidence>
<feature type="region of interest" description="Disordered" evidence="1">
    <location>
        <begin position="490"/>
        <end position="510"/>
    </location>
</feature>
<dbReference type="PANTHER" id="PTHR37763">
    <property type="entry name" value="EXOSOME COMPLEX EXONUCLEASE"/>
    <property type="match status" value="1"/>
</dbReference>
<reference evidence="2 3" key="1">
    <citation type="submission" date="2024-02" db="EMBL/GenBank/DDBJ databases">
        <title>de novo genome assembly of Solanum bulbocastanum strain 11H21.</title>
        <authorList>
            <person name="Hosaka A.J."/>
        </authorList>
    </citation>
    <scope>NUCLEOTIDE SEQUENCE [LARGE SCALE GENOMIC DNA]</scope>
    <source>
        <tissue evidence="2">Young leaves</tissue>
    </source>
</reference>
<sequence length="510" mass="57536">MGMRSVRRNLIPRAKMLTAKTSGVMRFYHCSEEFQDESLPSEWYEKAFSKLTKLNLLLKNVDLVDGKLVNVNDHSRVHDESLEQKLSSFKSLARTFIGCPSMQEMMKKNVAQALADVQCDQPVCFSKTSERESITVDSLTKISNFLNVSAQQRKLVRQSICAQVTKYPVWIGAVEEILYGLKSNIDFLNCRCPSKDIRMAQQIVTTCQKYLENATSYDPESTSWMRVAPAKGVESPASHKWESVLEMFSDLIDCLSEETKLTSEVKKLEVMKEGLYQIKDVFIDKNIGFKEARYQESLVHKRLTKTLGHPSRCVFTLLLYYLYGSIWDVDIEVCGGLYPLGRGDKFRLCMGKILTSDEQNMLQSGVKQLSRALGLFKFVWETAGMKGDLEVQGHLWCIGKPRYVEDAFINVYSSSLLQLQVDGGLNQNMNSKALSAPNVSPLDFPALSVAESQNNSLKYSGRDVQQNINPYRKMASQDSSIWKYDRTGVADGSVGSSRNSPVLASSYNSR</sequence>
<evidence type="ECO:0000313" key="3">
    <source>
        <dbReference type="Proteomes" id="UP001371456"/>
    </source>
</evidence>
<keyword evidence="3" id="KW-1185">Reference proteome</keyword>
<organism evidence="2 3">
    <name type="scientific">Solanum bulbocastanum</name>
    <name type="common">Wild potato</name>
    <dbReference type="NCBI Taxonomy" id="147425"/>
    <lineage>
        <taxon>Eukaryota</taxon>
        <taxon>Viridiplantae</taxon>
        <taxon>Streptophyta</taxon>
        <taxon>Embryophyta</taxon>
        <taxon>Tracheophyta</taxon>
        <taxon>Spermatophyta</taxon>
        <taxon>Magnoliopsida</taxon>
        <taxon>eudicotyledons</taxon>
        <taxon>Gunneridae</taxon>
        <taxon>Pentapetalae</taxon>
        <taxon>asterids</taxon>
        <taxon>lamiids</taxon>
        <taxon>Solanales</taxon>
        <taxon>Solanaceae</taxon>
        <taxon>Solanoideae</taxon>
        <taxon>Solaneae</taxon>
        <taxon>Solanum</taxon>
    </lineage>
</organism>
<dbReference type="Proteomes" id="UP001371456">
    <property type="component" value="Unassembled WGS sequence"/>
</dbReference>
<name>A0AAN8TBC8_SOLBU</name>
<dbReference type="EMBL" id="JBANQN010000008">
    <property type="protein sequence ID" value="KAK6782251.1"/>
    <property type="molecule type" value="Genomic_DNA"/>
</dbReference>